<dbReference type="PROSITE" id="PS51832">
    <property type="entry name" value="HD_GYP"/>
    <property type="match status" value="1"/>
</dbReference>
<dbReference type="Gene3D" id="3.40.50.2300">
    <property type="match status" value="1"/>
</dbReference>
<dbReference type="SUPFAM" id="SSF52172">
    <property type="entry name" value="CheY-like"/>
    <property type="match status" value="1"/>
</dbReference>
<proteinExistence type="predicted"/>
<evidence type="ECO:0000313" key="2">
    <source>
        <dbReference type="Proteomes" id="UP000235584"/>
    </source>
</evidence>
<dbReference type="InterPro" id="IPR006675">
    <property type="entry name" value="HDIG_dom"/>
</dbReference>
<keyword evidence="2" id="KW-1185">Reference proteome</keyword>
<sequence length="484" mass="55702">MALKLLIVDPDETWNSKSKAYFVEQMYEVTTVVNGKEAQLAMYNDKFFAVIMNYATENHSCMQVLKFIKTNYTSQRVIIVVNDRQLIDNGVITEEKLLKLGVTEVAVRPFEVPYLKELLEGHQSLSDLMSSVPKKEGVSEEKEVSMTDESFSKIRIDEFYSSQAVLFDIYIKLSDNKYLKILHTGDTFSKERLDKYKNEKKVESLYFHNNDRRKFIQYNNFLTKKLIDNKNVPAYNKVNVLKNVTEKYIEEAFTVGIKPQVIEQGKEVCENVFQLVESQSDLYNVLRSYQNFDPTAYSHAFLVTLYTTAIIKQFEWQSKATIETAAMACMFHDIGKTKLPPEFVGLSTKDMTPEQFEVYKKHPELGFEIVENIRTLNNSVKQIILQHHEAFDGTGFPFGKKGSKVLTLANIVCLADDFVHIMIDHKLQPTEALKKILMNKEGVKRYNSILIEKFIKVFVDPDKINKDTVLPSNSRIVNGSKKAS</sequence>
<gene>
    <name evidence="1" type="ORF">C0V70_12825</name>
</gene>
<dbReference type="EMBL" id="CP025704">
    <property type="protein sequence ID" value="AUN98968.1"/>
    <property type="molecule type" value="Genomic_DNA"/>
</dbReference>
<dbReference type="PANTHER" id="PTHR43155">
    <property type="entry name" value="CYCLIC DI-GMP PHOSPHODIESTERASE PA4108-RELATED"/>
    <property type="match status" value="1"/>
</dbReference>
<evidence type="ECO:0000313" key="1">
    <source>
        <dbReference type="EMBL" id="AUN98968.1"/>
    </source>
</evidence>
<dbReference type="OrthoDB" id="5288086at2"/>
<name>A0A2K9NTZ2_BACTC</name>
<dbReference type="Pfam" id="PF13487">
    <property type="entry name" value="HD_5"/>
    <property type="match status" value="1"/>
</dbReference>
<dbReference type="AlphaFoldDB" id="A0A2K9NTZ2"/>
<dbReference type="RefSeq" id="WP_102244259.1">
    <property type="nucleotide sequence ID" value="NZ_CP025704.1"/>
</dbReference>
<dbReference type="SMART" id="SM00471">
    <property type="entry name" value="HDc"/>
    <property type="match status" value="1"/>
</dbReference>
<dbReference type="SUPFAM" id="SSF109604">
    <property type="entry name" value="HD-domain/PDEase-like"/>
    <property type="match status" value="1"/>
</dbReference>
<protein>
    <submittedName>
        <fullName evidence="1">Uncharacterized protein</fullName>
    </submittedName>
</protein>
<dbReference type="Gene3D" id="1.10.3210.10">
    <property type="entry name" value="Hypothetical protein af1432"/>
    <property type="match status" value="1"/>
</dbReference>
<dbReference type="NCBIfam" id="TIGR00277">
    <property type="entry name" value="HDIG"/>
    <property type="match status" value="1"/>
</dbReference>
<accession>A0A2K9NTZ2</accession>
<reference evidence="1 2" key="1">
    <citation type="submission" date="2018-01" db="EMBL/GenBank/DDBJ databases">
        <title>Complete genome sequence of Bacteriovorax stolpii DSM12778.</title>
        <authorList>
            <person name="Tang B."/>
            <person name="Chang J."/>
        </authorList>
    </citation>
    <scope>NUCLEOTIDE SEQUENCE [LARGE SCALE GENOMIC DNA]</scope>
    <source>
        <strain evidence="1 2">DSM 12778</strain>
    </source>
</reference>
<dbReference type="InterPro" id="IPR011006">
    <property type="entry name" value="CheY-like_superfamily"/>
</dbReference>
<dbReference type="InterPro" id="IPR037522">
    <property type="entry name" value="HD_GYP_dom"/>
</dbReference>
<dbReference type="CDD" id="cd00077">
    <property type="entry name" value="HDc"/>
    <property type="match status" value="1"/>
</dbReference>
<dbReference type="InterPro" id="IPR003607">
    <property type="entry name" value="HD/PDEase_dom"/>
</dbReference>
<dbReference type="PANTHER" id="PTHR43155:SF2">
    <property type="entry name" value="CYCLIC DI-GMP PHOSPHODIESTERASE PA4108"/>
    <property type="match status" value="1"/>
</dbReference>
<organism evidence="1 2">
    <name type="scientific">Bacteriovorax stolpii</name>
    <name type="common">Bdellovibrio stolpii</name>
    <dbReference type="NCBI Taxonomy" id="960"/>
    <lineage>
        <taxon>Bacteria</taxon>
        <taxon>Pseudomonadati</taxon>
        <taxon>Bdellovibrionota</taxon>
        <taxon>Bacteriovoracia</taxon>
        <taxon>Bacteriovoracales</taxon>
        <taxon>Bacteriovoracaceae</taxon>
        <taxon>Bacteriovorax</taxon>
    </lineage>
</organism>
<dbReference type="Proteomes" id="UP000235584">
    <property type="component" value="Chromosome"/>
</dbReference>
<dbReference type="KEGG" id="bsto:C0V70_12825"/>